<proteinExistence type="predicted"/>
<dbReference type="GO" id="GO:0032259">
    <property type="term" value="P:methylation"/>
    <property type="evidence" value="ECO:0007669"/>
    <property type="project" value="UniProtKB-KW"/>
</dbReference>
<dbReference type="Gene3D" id="3.40.50.150">
    <property type="entry name" value="Vaccinia Virus protein VP39"/>
    <property type="match status" value="1"/>
</dbReference>
<keyword evidence="2 6" id="KW-0489">Methyltransferase</keyword>
<dbReference type="PANTHER" id="PTHR44307:SF2">
    <property type="entry name" value="PHOSPHOETHANOLAMINE METHYLTRANSFERASE ISOFORM X1"/>
    <property type="match status" value="1"/>
</dbReference>
<evidence type="ECO:0000256" key="1">
    <source>
        <dbReference type="ARBA" id="ARBA00005189"/>
    </source>
</evidence>
<keyword evidence="7" id="KW-1185">Reference proteome</keyword>
<dbReference type="GO" id="GO:0008168">
    <property type="term" value="F:methyltransferase activity"/>
    <property type="evidence" value="ECO:0007669"/>
    <property type="project" value="UniProtKB-KW"/>
</dbReference>
<organism evidence="6 7">
    <name type="scientific">Leptospira kobayashii</name>
    <dbReference type="NCBI Taxonomy" id="1917830"/>
    <lineage>
        <taxon>Bacteria</taxon>
        <taxon>Pseudomonadati</taxon>
        <taxon>Spirochaetota</taxon>
        <taxon>Spirochaetia</taxon>
        <taxon>Leptospirales</taxon>
        <taxon>Leptospiraceae</taxon>
        <taxon>Leptospira</taxon>
    </lineage>
</organism>
<dbReference type="EMBL" id="AP025028">
    <property type="protein sequence ID" value="BDA79772.1"/>
    <property type="molecule type" value="Genomic_DNA"/>
</dbReference>
<evidence type="ECO:0000256" key="3">
    <source>
        <dbReference type="ARBA" id="ARBA00022679"/>
    </source>
</evidence>
<dbReference type="PANTHER" id="PTHR44307">
    <property type="entry name" value="PHOSPHOETHANOLAMINE METHYLTRANSFERASE"/>
    <property type="match status" value="1"/>
</dbReference>
<gene>
    <name evidence="6" type="ORF">LPTSP3_g27020</name>
</gene>
<dbReference type="Proteomes" id="UP000245263">
    <property type="component" value="Chromosome 1"/>
</dbReference>
<dbReference type="CDD" id="cd02440">
    <property type="entry name" value="AdoMet_MTases"/>
    <property type="match status" value="1"/>
</dbReference>
<dbReference type="SUPFAM" id="SSF53335">
    <property type="entry name" value="S-adenosyl-L-methionine-dependent methyltransferases"/>
    <property type="match status" value="1"/>
</dbReference>
<evidence type="ECO:0000259" key="5">
    <source>
        <dbReference type="Pfam" id="PF08241"/>
    </source>
</evidence>
<evidence type="ECO:0000313" key="7">
    <source>
        <dbReference type="Proteomes" id="UP000245263"/>
    </source>
</evidence>
<sequence>MGIKSVKLKSMTPYPFTTGPAFDFPQNHPYYFSNFGYWEKGYDYPTAAKKMAILTGDAAGLNKDSKLLEVGSGLGGSVFVWAKDFSVGEILAVNLEGEQSKFAKDLITNEQLNSVIWKEGDWKIISNLEDSSFTHIICLDCIYHFQDKPSFYKEVKRLLKPNGKFVFTDLSFPKSIGRFSLYYKFLEFLTSVALVPKENQNTTDQTLHTLNDIGFRIIRTEEWGEFVYPGFAEFAKSQTGTLQIFANTILHFYHSGFLNYQFYVVEKSEYSL</sequence>
<dbReference type="InterPro" id="IPR029063">
    <property type="entry name" value="SAM-dependent_MTases_sf"/>
</dbReference>
<name>A0ABN6KI55_9LEPT</name>
<dbReference type="Pfam" id="PF08241">
    <property type="entry name" value="Methyltransf_11"/>
    <property type="match status" value="1"/>
</dbReference>
<protein>
    <submittedName>
        <fullName evidence="6">SAM-dependent methyltransferase</fullName>
    </submittedName>
</protein>
<reference evidence="6 7" key="1">
    <citation type="submission" date="2021-08" db="EMBL/GenBank/DDBJ databases">
        <title>Complete genome sequence of Leptospira kobayashii strain E30.</title>
        <authorList>
            <person name="Nakao R."/>
            <person name="Nakamura S."/>
            <person name="Masuzawa T."/>
            <person name="Koizumi N."/>
        </authorList>
    </citation>
    <scope>NUCLEOTIDE SEQUENCE [LARGE SCALE GENOMIC DNA]</scope>
    <source>
        <strain evidence="6 7">E30</strain>
    </source>
</reference>
<evidence type="ECO:0000256" key="2">
    <source>
        <dbReference type="ARBA" id="ARBA00022603"/>
    </source>
</evidence>
<comment type="pathway">
    <text evidence="4">Phospholipid metabolism.</text>
</comment>
<dbReference type="InterPro" id="IPR013216">
    <property type="entry name" value="Methyltransf_11"/>
</dbReference>
<keyword evidence="3" id="KW-0808">Transferase</keyword>
<evidence type="ECO:0000313" key="6">
    <source>
        <dbReference type="EMBL" id="BDA79772.1"/>
    </source>
</evidence>
<comment type="pathway">
    <text evidence="1">Lipid metabolism.</text>
</comment>
<feature type="domain" description="Methyltransferase type 11" evidence="5">
    <location>
        <begin position="68"/>
        <end position="167"/>
    </location>
</feature>
<accession>A0ABN6KI55</accession>
<evidence type="ECO:0000256" key="4">
    <source>
        <dbReference type="ARBA" id="ARBA00025707"/>
    </source>
</evidence>